<gene>
    <name evidence="1" type="ORF">MANES_12G123900</name>
</gene>
<proteinExistence type="predicted"/>
<dbReference type="EMBL" id="CM004398">
    <property type="protein sequence ID" value="OAY35711.1"/>
    <property type="molecule type" value="Genomic_DNA"/>
</dbReference>
<dbReference type="AlphaFoldDB" id="A0A2C9UX25"/>
<name>A0A2C9UX25_MANES</name>
<reference evidence="1" key="1">
    <citation type="submission" date="2016-02" db="EMBL/GenBank/DDBJ databases">
        <title>WGS assembly of Manihot esculenta.</title>
        <authorList>
            <person name="Bredeson J.V."/>
            <person name="Prochnik S.E."/>
            <person name="Lyons J.B."/>
            <person name="Schmutz J."/>
            <person name="Grimwood J."/>
            <person name="Vrebalov J."/>
            <person name="Bart R.S."/>
            <person name="Amuge T."/>
            <person name="Ferguson M.E."/>
            <person name="Green R."/>
            <person name="Putnam N."/>
            <person name="Stites J."/>
            <person name="Rounsley S."/>
            <person name="Rokhsar D.S."/>
        </authorList>
    </citation>
    <scope>NUCLEOTIDE SEQUENCE [LARGE SCALE GENOMIC DNA]</scope>
    <source>
        <tissue evidence="1">Leaf</tissue>
    </source>
</reference>
<evidence type="ECO:0000313" key="1">
    <source>
        <dbReference type="EMBL" id="OAY35711.1"/>
    </source>
</evidence>
<protein>
    <submittedName>
        <fullName evidence="1">Uncharacterized protein</fullName>
    </submittedName>
</protein>
<sequence>MKRKASFHDIIESSYEKDVHMEDLIDDPAKISDSESVDEEDEEDDPACPTIRVSKQDKLWIHESWRNTLILKVLGRSIGFGFLQRRLKQI</sequence>
<organism evidence="1">
    <name type="scientific">Manihot esculenta</name>
    <name type="common">Cassava</name>
    <name type="synonym">Jatropha manihot</name>
    <dbReference type="NCBI Taxonomy" id="3983"/>
    <lineage>
        <taxon>Eukaryota</taxon>
        <taxon>Viridiplantae</taxon>
        <taxon>Streptophyta</taxon>
        <taxon>Embryophyta</taxon>
        <taxon>Tracheophyta</taxon>
        <taxon>Spermatophyta</taxon>
        <taxon>Magnoliopsida</taxon>
        <taxon>eudicotyledons</taxon>
        <taxon>Gunneridae</taxon>
        <taxon>Pentapetalae</taxon>
        <taxon>rosids</taxon>
        <taxon>fabids</taxon>
        <taxon>Malpighiales</taxon>
        <taxon>Euphorbiaceae</taxon>
        <taxon>Crotonoideae</taxon>
        <taxon>Manihoteae</taxon>
        <taxon>Manihot</taxon>
    </lineage>
</organism>
<accession>A0A2C9UX25</accession>